<reference evidence="3 4" key="1">
    <citation type="submission" date="2020-12" db="EMBL/GenBank/DDBJ databases">
        <title>Complete genome sequence of Mycobacterium heckeshornense JCM 15655T, closely related to a pathogenic non-tuberculous mycobacterial species Mycobacterium xenopi.</title>
        <authorList>
            <person name="Yoshida M."/>
            <person name="Fukano H."/>
            <person name="Asakura T."/>
            <person name="Suzuki M."/>
            <person name="Hoshino Y."/>
        </authorList>
    </citation>
    <scope>NUCLEOTIDE SEQUENCE [LARGE SCALE GENOMIC DNA]</scope>
    <source>
        <strain evidence="3 4">JCM 15655</strain>
    </source>
</reference>
<evidence type="ECO:0000313" key="3">
    <source>
        <dbReference type="EMBL" id="BCO37855.1"/>
    </source>
</evidence>
<feature type="transmembrane region" description="Helical" evidence="2">
    <location>
        <begin position="110"/>
        <end position="130"/>
    </location>
</feature>
<name>A0A2G8BJW5_9MYCO</name>
<proteinExistence type="predicted"/>
<keyword evidence="2" id="KW-1133">Transmembrane helix</keyword>
<dbReference type="EMBL" id="AP024237">
    <property type="protein sequence ID" value="BCO37855.1"/>
    <property type="molecule type" value="Genomic_DNA"/>
</dbReference>
<keyword evidence="4" id="KW-1185">Reference proteome</keyword>
<feature type="compositionally biased region" description="Pro residues" evidence="1">
    <location>
        <begin position="72"/>
        <end position="90"/>
    </location>
</feature>
<accession>A0A2G8BJW5</accession>
<gene>
    <name evidence="3" type="ORF">MHEC_42880</name>
</gene>
<organism evidence="3 4">
    <name type="scientific">Mycobacterium heckeshornense</name>
    <dbReference type="NCBI Taxonomy" id="110505"/>
    <lineage>
        <taxon>Bacteria</taxon>
        <taxon>Bacillati</taxon>
        <taxon>Actinomycetota</taxon>
        <taxon>Actinomycetes</taxon>
        <taxon>Mycobacteriales</taxon>
        <taxon>Mycobacteriaceae</taxon>
        <taxon>Mycobacterium</taxon>
    </lineage>
</organism>
<dbReference type="STRING" id="110505.ACT16_00940"/>
<evidence type="ECO:0000313" key="4">
    <source>
        <dbReference type="Proteomes" id="UP000595446"/>
    </source>
</evidence>
<evidence type="ECO:0000256" key="1">
    <source>
        <dbReference type="SAM" id="MobiDB-lite"/>
    </source>
</evidence>
<keyword evidence="2" id="KW-0812">Transmembrane</keyword>
<evidence type="ECO:0000256" key="2">
    <source>
        <dbReference type="SAM" id="Phobius"/>
    </source>
</evidence>
<dbReference type="AlphaFoldDB" id="A0A2G8BJW5"/>
<dbReference type="RefSeq" id="WP_048889565.1">
    <property type="nucleotide sequence ID" value="NZ_AP024237.1"/>
</dbReference>
<protein>
    <submittedName>
        <fullName evidence="3">Uncharacterized protein</fullName>
    </submittedName>
</protein>
<dbReference type="OrthoDB" id="4201904at2"/>
<feature type="region of interest" description="Disordered" evidence="1">
    <location>
        <begin position="1"/>
        <end position="103"/>
    </location>
</feature>
<keyword evidence="2" id="KW-0472">Membrane</keyword>
<dbReference type="Pfam" id="PF11209">
    <property type="entry name" value="LmeA"/>
    <property type="match status" value="1"/>
</dbReference>
<feature type="compositionally biased region" description="Pro residues" evidence="1">
    <location>
        <begin position="1"/>
        <end position="11"/>
    </location>
</feature>
<dbReference type="Proteomes" id="UP000595446">
    <property type="component" value="Chromosome"/>
</dbReference>
<dbReference type="InterPro" id="IPR021373">
    <property type="entry name" value="DUF2993"/>
</dbReference>
<sequence>MTNPQGPPQEDPSPWARPEGERPAEQPPAPSDAPTGQMPSDQQPEGERTEPVPGQAEAPPGAPAQPTLDYPAVPPPYPQAYPAAPPPGQPPSEGTPAPVKTKRRPFRDPLSIVLVVVIVLALLIAGVIAAELYARHRADSVVAAATECVVQDKVSVSFGPTPFLLQHLTGNYGDISIQTAGNQIRGAKGMKADVHIDKVDLHGGADSKGTIGALDANVTWSSDGIKQTVADSVPFLGGLVNTVRTNPGDGTIELRGAMGLGSVTIKPQVASNGLSLQVVKVTALGTPVPHETAQSALDTFASTLTNDFPLGIHADSVKVTSDGVTAHFSTRDASIPPGDSDPCFAKL</sequence>